<dbReference type="NCBIfam" id="TIGR00621">
    <property type="entry name" value="ssb"/>
    <property type="match status" value="1"/>
</dbReference>
<dbReference type="PROSITE" id="PS50935">
    <property type="entry name" value="SSB"/>
    <property type="match status" value="1"/>
</dbReference>
<dbReference type="RefSeq" id="WP_157677270.1">
    <property type="nucleotide sequence ID" value="NZ_LT629688.1"/>
</dbReference>
<dbReference type="EMBL" id="LT629688">
    <property type="protein sequence ID" value="SDE68289.1"/>
    <property type="molecule type" value="Genomic_DNA"/>
</dbReference>
<protein>
    <recommendedName>
        <fullName evidence="3">Single-stranded DNA-binding protein</fullName>
    </recommendedName>
</protein>
<dbReference type="OrthoDB" id="4427276at2"/>
<dbReference type="GO" id="GO:0006260">
    <property type="term" value="P:DNA replication"/>
    <property type="evidence" value="ECO:0007669"/>
    <property type="project" value="InterPro"/>
</dbReference>
<dbReference type="Pfam" id="PF00436">
    <property type="entry name" value="SSB"/>
    <property type="match status" value="1"/>
</dbReference>
<organism evidence="4 5">
    <name type="scientific">Auraticoccus monumenti</name>
    <dbReference type="NCBI Taxonomy" id="675864"/>
    <lineage>
        <taxon>Bacteria</taxon>
        <taxon>Bacillati</taxon>
        <taxon>Actinomycetota</taxon>
        <taxon>Actinomycetes</taxon>
        <taxon>Propionibacteriales</taxon>
        <taxon>Propionibacteriaceae</taxon>
        <taxon>Auraticoccus</taxon>
    </lineage>
</organism>
<proteinExistence type="predicted"/>
<evidence type="ECO:0000256" key="3">
    <source>
        <dbReference type="RuleBase" id="RU000524"/>
    </source>
</evidence>
<keyword evidence="1 2" id="KW-0238">DNA-binding</keyword>
<accession>A0A1G7EXA2</accession>
<evidence type="ECO:0000313" key="5">
    <source>
        <dbReference type="Proteomes" id="UP000198546"/>
    </source>
</evidence>
<sequence length="148" mass="16243">MDAVLELSGNVGTEVETKVTRGGWPTASFRVACTPRQRRGGEWGDAETIWLTVTCFRGLAENVASSVSKGDPVLVNGRLRLSSWEDEHGERRERLVLEATTVGPDLTRGTSTFRRSERPVVEDETDEAYRELILSVEQEPEPAAAVAG</sequence>
<keyword evidence="5" id="KW-1185">Reference proteome</keyword>
<evidence type="ECO:0000256" key="1">
    <source>
        <dbReference type="ARBA" id="ARBA00023125"/>
    </source>
</evidence>
<evidence type="ECO:0000313" key="4">
    <source>
        <dbReference type="EMBL" id="SDE68289.1"/>
    </source>
</evidence>
<dbReference type="InterPro" id="IPR012340">
    <property type="entry name" value="NA-bd_OB-fold"/>
</dbReference>
<dbReference type="CDD" id="cd04496">
    <property type="entry name" value="SSB_OBF"/>
    <property type="match status" value="1"/>
</dbReference>
<dbReference type="GO" id="GO:0003697">
    <property type="term" value="F:single-stranded DNA binding"/>
    <property type="evidence" value="ECO:0007669"/>
    <property type="project" value="InterPro"/>
</dbReference>
<dbReference type="InterPro" id="IPR000424">
    <property type="entry name" value="Primosome_PriB/ssb"/>
</dbReference>
<gene>
    <name evidence="4" type="ORF">SAMN04489747_4074</name>
</gene>
<dbReference type="Proteomes" id="UP000198546">
    <property type="component" value="Chromosome i"/>
</dbReference>
<reference evidence="4 5" key="1">
    <citation type="submission" date="2016-10" db="EMBL/GenBank/DDBJ databases">
        <authorList>
            <person name="de Groot N.N."/>
        </authorList>
    </citation>
    <scope>NUCLEOTIDE SEQUENCE [LARGE SCALE GENOMIC DNA]</scope>
    <source>
        <strain evidence="4 5">MON 2.2</strain>
    </source>
</reference>
<dbReference type="SUPFAM" id="SSF50249">
    <property type="entry name" value="Nucleic acid-binding proteins"/>
    <property type="match status" value="1"/>
</dbReference>
<name>A0A1G7EXA2_9ACTN</name>
<dbReference type="Gene3D" id="2.40.50.140">
    <property type="entry name" value="Nucleic acid-binding proteins"/>
    <property type="match status" value="1"/>
</dbReference>
<dbReference type="AlphaFoldDB" id="A0A1G7EXA2"/>
<evidence type="ECO:0000256" key="2">
    <source>
        <dbReference type="PROSITE-ProRule" id="PRU00252"/>
    </source>
</evidence>
<dbReference type="InterPro" id="IPR011344">
    <property type="entry name" value="ssDNA-bd"/>
</dbReference>
<dbReference type="STRING" id="675864.SAMN04489747_4074"/>